<sequence length="866" mass="96752">MNQEVEKAVHIATQLAEDYHHESFGPPHLMKALLNRDLSLLRQLHDRGIDVYFIEDWADVNLERYPKGSGRYQKVRTSSEAETVFTEAGNIQEKLNKEDVDLICLFISAITPGVGFSFDQLKALPVGITELLDNLMGDVRSGSKVGTGTSKTHSIMNTGTTDRLKKYTVDLLSEAKNGAYDIIVDRNRELKLISEILSRKSKPNVIVHGESGVGKTLLIQNLVREIHSGKVVDTLRDINFLEIDTSALLSGASYKGEVEDRLQQIFKEAKTLQKPILYIDDIHSLLQDVSASQGIINLIKSELNKGEVILIGTTTSDSYRKYIAVDTALDRRFESVMLEEPDHETTFRILKSVGRIYTEHHGLEIDEVTLRESIRLSKRYLQEKCLPDSAVDLIDRTMAAIKVSKQSLPSDIETLQAEIDDLEKKSGNLSEEERNQEIDWLYMAAKNRLSTLILGKFDSEDGFRLPDYDQKKKHLESLLTSVGEHAQDDRTDIDGTDLAAMVSNITGIPVGKVQIQERERLMDMESTLKKRVIGQDHAVQTVAEAIIESRSGLSKAGQPIGSFFFSGPTGTGKTELAKSLAEFLFNDESAILRFDMSEFKEEHSAALLYGAPPGYVGYEEGGVLVNKIRQKPYSIVLFDEIEKAHQSVFDVFLQILDEGKLSDRLGKVGDFSNAVVLFTSNIGSESIAKSIEDGKTPLSDELMKALATYFRPEFLGRITEIVPFAPISRDSAPIIFDLHLKKELLTLTERLNITLEIDKKTRDHLALDGFSPTYGVRPLKAVIRNKLKRPLSKMIISGAIQAPQTVKIGLESDAVVFTVAQKKQSKKTRVRDDGSRVAEDGSTHTRCVKATNNERTEERKGKRDLL</sequence>
<dbReference type="InterPro" id="IPR027417">
    <property type="entry name" value="P-loop_NTPase"/>
</dbReference>
<dbReference type="PROSITE" id="PS00675">
    <property type="entry name" value="SIGMA54_INTERACT_1"/>
    <property type="match status" value="1"/>
</dbReference>
<dbReference type="InterPro" id="IPR036628">
    <property type="entry name" value="Clp_N_dom_sf"/>
</dbReference>
<keyword evidence="2" id="KW-0547">Nucleotide-binding</keyword>
<evidence type="ECO:0000313" key="10">
    <source>
        <dbReference type="Proteomes" id="UP001250656"/>
    </source>
</evidence>
<dbReference type="InterPro" id="IPR004176">
    <property type="entry name" value="Clp_R_N"/>
</dbReference>
<evidence type="ECO:0000313" key="9">
    <source>
        <dbReference type="EMBL" id="MDT7830635.1"/>
    </source>
</evidence>
<comment type="caution">
    <text evidence="9">The sequence shown here is derived from an EMBL/GenBank/DDBJ whole genome shotgun (WGS) entry which is preliminary data.</text>
</comment>
<dbReference type="GO" id="GO:0005524">
    <property type="term" value="F:ATP binding"/>
    <property type="evidence" value="ECO:0007669"/>
    <property type="project" value="UniProtKB-KW"/>
</dbReference>
<name>A0ABU3LA59_9FLAO</name>
<dbReference type="Pfam" id="PF17871">
    <property type="entry name" value="AAA_lid_9"/>
    <property type="match status" value="1"/>
</dbReference>
<feature type="compositionally biased region" description="Basic and acidic residues" evidence="7">
    <location>
        <begin position="830"/>
        <end position="843"/>
    </location>
</feature>
<dbReference type="InterPro" id="IPR041546">
    <property type="entry name" value="ClpA/ClpB_AAA_lid"/>
</dbReference>
<dbReference type="CDD" id="cd00009">
    <property type="entry name" value="AAA"/>
    <property type="match status" value="1"/>
</dbReference>
<dbReference type="CDD" id="cd19499">
    <property type="entry name" value="RecA-like_ClpB_Hsp104-like"/>
    <property type="match status" value="1"/>
</dbReference>
<evidence type="ECO:0000256" key="6">
    <source>
        <dbReference type="SAM" id="Coils"/>
    </source>
</evidence>
<dbReference type="PROSITE" id="PS51903">
    <property type="entry name" value="CLP_R"/>
    <property type="match status" value="1"/>
</dbReference>
<dbReference type="Proteomes" id="UP001250656">
    <property type="component" value="Unassembled WGS sequence"/>
</dbReference>
<dbReference type="Pfam" id="PF07724">
    <property type="entry name" value="AAA_2"/>
    <property type="match status" value="1"/>
</dbReference>
<evidence type="ECO:0000259" key="8">
    <source>
        <dbReference type="PROSITE" id="PS51903"/>
    </source>
</evidence>
<evidence type="ECO:0000256" key="7">
    <source>
        <dbReference type="SAM" id="MobiDB-lite"/>
    </source>
</evidence>
<gene>
    <name evidence="9" type="ORF">RQM65_18340</name>
</gene>
<dbReference type="RefSeq" id="WP_314017106.1">
    <property type="nucleotide sequence ID" value="NZ_JAVTTP010000002.1"/>
</dbReference>
<feature type="region of interest" description="Disordered" evidence="7">
    <location>
        <begin position="828"/>
        <end position="866"/>
    </location>
</feature>
<dbReference type="SMART" id="SM00382">
    <property type="entry name" value="AAA"/>
    <property type="match status" value="2"/>
</dbReference>
<dbReference type="InterPro" id="IPR003593">
    <property type="entry name" value="AAA+_ATPase"/>
</dbReference>
<proteinExistence type="predicted"/>
<dbReference type="PRINTS" id="PR00300">
    <property type="entry name" value="CLPPROTEASEA"/>
</dbReference>
<accession>A0ABU3LA59</accession>
<keyword evidence="4" id="KW-0143">Chaperone</keyword>
<dbReference type="Gene3D" id="1.10.8.60">
    <property type="match status" value="2"/>
</dbReference>
<feature type="domain" description="Clp R" evidence="8">
    <location>
        <begin position="1"/>
        <end position="142"/>
    </location>
</feature>
<feature type="coiled-coil region" evidence="6">
    <location>
        <begin position="405"/>
        <end position="439"/>
    </location>
</feature>
<dbReference type="InterPro" id="IPR019489">
    <property type="entry name" value="Clp_ATPase_C"/>
</dbReference>
<dbReference type="GO" id="GO:0008233">
    <property type="term" value="F:peptidase activity"/>
    <property type="evidence" value="ECO:0007669"/>
    <property type="project" value="UniProtKB-KW"/>
</dbReference>
<evidence type="ECO:0000256" key="2">
    <source>
        <dbReference type="ARBA" id="ARBA00022741"/>
    </source>
</evidence>
<keyword evidence="3 9" id="KW-0067">ATP-binding</keyword>
<keyword evidence="1 5" id="KW-0677">Repeat</keyword>
<keyword evidence="9" id="KW-0645">Protease</keyword>
<dbReference type="PANTHER" id="PTHR11638">
    <property type="entry name" value="ATP-DEPENDENT CLP PROTEASE"/>
    <property type="match status" value="1"/>
</dbReference>
<dbReference type="Pfam" id="PF10431">
    <property type="entry name" value="ClpB_D2-small"/>
    <property type="match status" value="1"/>
</dbReference>
<dbReference type="SUPFAM" id="SSF81923">
    <property type="entry name" value="Double Clp-N motif"/>
    <property type="match status" value="1"/>
</dbReference>
<evidence type="ECO:0000256" key="4">
    <source>
        <dbReference type="ARBA" id="ARBA00023186"/>
    </source>
</evidence>
<dbReference type="Gene3D" id="1.10.1780.10">
    <property type="entry name" value="Clp, N-terminal domain"/>
    <property type="match status" value="1"/>
</dbReference>
<dbReference type="InterPro" id="IPR003959">
    <property type="entry name" value="ATPase_AAA_core"/>
</dbReference>
<protein>
    <submittedName>
        <fullName evidence="9">ATP-dependent Clp protease ATP-binding subunit</fullName>
    </submittedName>
</protein>
<dbReference type="SMART" id="SM01086">
    <property type="entry name" value="ClpB_D2-small"/>
    <property type="match status" value="1"/>
</dbReference>
<keyword evidence="9" id="KW-0378">Hydrolase</keyword>
<keyword evidence="6" id="KW-0175">Coiled coil</keyword>
<dbReference type="Gene3D" id="3.40.50.300">
    <property type="entry name" value="P-loop containing nucleotide triphosphate hydrolases"/>
    <property type="match status" value="2"/>
</dbReference>
<dbReference type="SUPFAM" id="SSF52540">
    <property type="entry name" value="P-loop containing nucleoside triphosphate hydrolases"/>
    <property type="match status" value="2"/>
</dbReference>
<dbReference type="EMBL" id="JAVTTP010000002">
    <property type="protein sequence ID" value="MDT7830635.1"/>
    <property type="molecule type" value="Genomic_DNA"/>
</dbReference>
<evidence type="ECO:0000256" key="1">
    <source>
        <dbReference type="ARBA" id="ARBA00022737"/>
    </source>
</evidence>
<dbReference type="InterPro" id="IPR001270">
    <property type="entry name" value="ClpA/B"/>
</dbReference>
<dbReference type="InterPro" id="IPR050130">
    <property type="entry name" value="ClpA_ClpB"/>
</dbReference>
<dbReference type="InterPro" id="IPR025662">
    <property type="entry name" value="Sigma_54_int_dom_ATP-bd_1"/>
</dbReference>
<reference evidence="9 10" key="1">
    <citation type="submission" date="2023-09" db="EMBL/GenBank/DDBJ databases">
        <title>Novel taxa isolated from Blanes Bay.</title>
        <authorList>
            <person name="Rey-Velasco X."/>
            <person name="Lucena T."/>
        </authorList>
    </citation>
    <scope>NUCLEOTIDE SEQUENCE [LARGE SCALE GENOMIC DNA]</scope>
    <source>
        <strain evidence="9 10">S334</strain>
    </source>
</reference>
<dbReference type="GO" id="GO:0006508">
    <property type="term" value="P:proteolysis"/>
    <property type="evidence" value="ECO:0007669"/>
    <property type="project" value="UniProtKB-KW"/>
</dbReference>
<dbReference type="Pfam" id="PF02861">
    <property type="entry name" value="Clp_N"/>
    <property type="match status" value="1"/>
</dbReference>
<dbReference type="PANTHER" id="PTHR11638:SF18">
    <property type="entry name" value="HEAT SHOCK PROTEIN 104"/>
    <property type="match status" value="1"/>
</dbReference>
<evidence type="ECO:0000256" key="5">
    <source>
        <dbReference type="PROSITE-ProRule" id="PRU01251"/>
    </source>
</evidence>
<feature type="compositionally biased region" description="Basic and acidic residues" evidence="7">
    <location>
        <begin position="852"/>
        <end position="866"/>
    </location>
</feature>
<evidence type="ECO:0000256" key="3">
    <source>
        <dbReference type="ARBA" id="ARBA00022840"/>
    </source>
</evidence>
<keyword evidence="10" id="KW-1185">Reference proteome</keyword>
<dbReference type="Pfam" id="PF00004">
    <property type="entry name" value="AAA"/>
    <property type="match status" value="1"/>
</dbReference>
<organism evidence="9 10">
    <name type="scientific">Pricia mediterranea</name>
    <dbReference type="NCBI Taxonomy" id="3076079"/>
    <lineage>
        <taxon>Bacteria</taxon>
        <taxon>Pseudomonadati</taxon>
        <taxon>Bacteroidota</taxon>
        <taxon>Flavobacteriia</taxon>
        <taxon>Flavobacteriales</taxon>
        <taxon>Flavobacteriaceae</taxon>
        <taxon>Pricia</taxon>
    </lineage>
</organism>